<dbReference type="PANTHER" id="PTHR43394">
    <property type="entry name" value="ATP-DEPENDENT PERMEASE MDL1, MITOCHONDRIAL"/>
    <property type="match status" value="1"/>
</dbReference>
<feature type="domain" description="ABC transmembrane type-1" evidence="11">
    <location>
        <begin position="33"/>
        <end position="321"/>
    </location>
</feature>
<evidence type="ECO:0000256" key="5">
    <source>
        <dbReference type="ARBA" id="ARBA00022741"/>
    </source>
</evidence>
<dbReference type="GO" id="GO:0005886">
    <property type="term" value="C:plasma membrane"/>
    <property type="evidence" value="ECO:0007669"/>
    <property type="project" value="UniProtKB-SubCell"/>
</dbReference>
<evidence type="ECO:0000256" key="7">
    <source>
        <dbReference type="ARBA" id="ARBA00022989"/>
    </source>
</evidence>
<dbReference type="InterPro" id="IPR003439">
    <property type="entry name" value="ABC_transporter-like_ATP-bd"/>
</dbReference>
<evidence type="ECO:0000259" key="11">
    <source>
        <dbReference type="PROSITE" id="PS50929"/>
    </source>
</evidence>
<dbReference type="Gene3D" id="3.40.50.300">
    <property type="entry name" value="P-loop containing nucleotide triphosphate hydrolases"/>
    <property type="match status" value="1"/>
</dbReference>
<evidence type="ECO:0000256" key="6">
    <source>
        <dbReference type="ARBA" id="ARBA00022840"/>
    </source>
</evidence>
<dbReference type="PROSITE" id="PS50893">
    <property type="entry name" value="ABC_TRANSPORTER_2"/>
    <property type="match status" value="1"/>
</dbReference>
<dbReference type="Pfam" id="PF00664">
    <property type="entry name" value="ABC_membrane"/>
    <property type="match status" value="1"/>
</dbReference>
<keyword evidence="2" id="KW-0813">Transport</keyword>
<feature type="transmembrane region" description="Helical" evidence="9">
    <location>
        <begin position="178"/>
        <end position="197"/>
    </location>
</feature>
<dbReference type="InterPro" id="IPR017871">
    <property type="entry name" value="ABC_transporter-like_CS"/>
</dbReference>
<evidence type="ECO:0000313" key="12">
    <source>
        <dbReference type="EMBL" id="MBC8335060.1"/>
    </source>
</evidence>
<dbReference type="Pfam" id="PF00005">
    <property type="entry name" value="ABC_tran"/>
    <property type="match status" value="1"/>
</dbReference>
<proteinExistence type="predicted"/>
<dbReference type="GO" id="GO:0015421">
    <property type="term" value="F:ABC-type oligopeptide transporter activity"/>
    <property type="evidence" value="ECO:0007669"/>
    <property type="project" value="TreeGrafter"/>
</dbReference>
<dbReference type="GO" id="GO:0016887">
    <property type="term" value="F:ATP hydrolysis activity"/>
    <property type="evidence" value="ECO:0007669"/>
    <property type="project" value="InterPro"/>
</dbReference>
<dbReference type="InterPro" id="IPR039421">
    <property type="entry name" value="Type_1_exporter"/>
</dbReference>
<protein>
    <submittedName>
        <fullName evidence="12">ABC transporter ATP-binding protein</fullName>
    </submittedName>
</protein>
<dbReference type="InterPro" id="IPR036640">
    <property type="entry name" value="ABC1_TM_sf"/>
</dbReference>
<evidence type="ECO:0000256" key="2">
    <source>
        <dbReference type="ARBA" id="ARBA00022448"/>
    </source>
</evidence>
<name>A0A8J6NIQ9_9CHLR</name>
<dbReference type="SUPFAM" id="SSF90123">
    <property type="entry name" value="ABC transporter transmembrane region"/>
    <property type="match status" value="1"/>
</dbReference>
<evidence type="ECO:0000313" key="13">
    <source>
        <dbReference type="Proteomes" id="UP000614469"/>
    </source>
</evidence>
<dbReference type="GO" id="GO:0005524">
    <property type="term" value="F:ATP binding"/>
    <property type="evidence" value="ECO:0007669"/>
    <property type="project" value="UniProtKB-KW"/>
</dbReference>
<dbReference type="PROSITE" id="PS50929">
    <property type="entry name" value="ABC_TM1F"/>
    <property type="match status" value="1"/>
</dbReference>
<comment type="subcellular location">
    <subcellularLocation>
        <location evidence="1">Cell membrane</location>
        <topology evidence="1">Multi-pass membrane protein</topology>
    </subcellularLocation>
</comment>
<dbReference type="InterPro" id="IPR027417">
    <property type="entry name" value="P-loop_NTPase"/>
</dbReference>
<feature type="transmembrane region" description="Helical" evidence="9">
    <location>
        <begin position="154"/>
        <end position="172"/>
    </location>
</feature>
<keyword evidence="3" id="KW-1003">Cell membrane</keyword>
<dbReference type="InterPro" id="IPR003593">
    <property type="entry name" value="AAA+_ATPase"/>
</dbReference>
<feature type="transmembrane region" description="Helical" evidence="9">
    <location>
        <begin position="292"/>
        <end position="309"/>
    </location>
</feature>
<feature type="transmembrane region" description="Helical" evidence="9">
    <location>
        <begin position="73"/>
        <end position="95"/>
    </location>
</feature>
<accession>A0A8J6NIQ9</accession>
<dbReference type="FunFam" id="3.40.50.300:FF:000221">
    <property type="entry name" value="Multidrug ABC transporter ATP-binding protein"/>
    <property type="match status" value="1"/>
</dbReference>
<organism evidence="12 13">
    <name type="scientific">Candidatus Desulfolinea nitratireducens</name>
    <dbReference type="NCBI Taxonomy" id="2841698"/>
    <lineage>
        <taxon>Bacteria</taxon>
        <taxon>Bacillati</taxon>
        <taxon>Chloroflexota</taxon>
        <taxon>Anaerolineae</taxon>
        <taxon>Anaerolineales</taxon>
        <taxon>Anaerolineales incertae sedis</taxon>
        <taxon>Candidatus Desulfolinea</taxon>
    </lineage>
</organism>
<evidence type="ECO:0000256" key="8">
    <source>
        <dbReference type="ARBA" id="ARBA00023136"/>
    </source>
</evidence>
<keyword evidence="7 9" id="KW-1133">Transmembrane helix</keyword>
<dbReference type="SMART" id="SM00382">
    <property type="entry name" value="AAA"/>
    <property type="match status" value="1"/>
</dbReference>
<dbReference type="Proteomes" id="UP000614469">
    <property type="component" value="Unassembled WGS sequence"/>
</dbReference>
<keyword evidence="4 9" id="KW-0812">Transmembrane</keyword>
<evidence type="ECO:0000256" key="1">
    <source>
        <dbReference type="ARBA" id="ARBA00004651"/>
    </source>
</evidence>
<feature type="domain" description="ABC transporter" evidence="10">
    <location>
        <begin position="355"/>
        <end position="594"/>
    </location>
</feature>
<sequence length="617" mass="69715">MNETLTFDFRQAISKNRLKGLWRMMVDYRWPYVGATISLAISALSKTLTYFLLRYFADVLTGDSAAINNNYPRTFALVALGFVGLSVFQGAFSFISGRLAAFTAEGIARRLRDFLFDHIQRLSFSYHGSTPIGDLIERVTSDVDAVRRFFNEQAIGVGRIVLIFFINFAALLSLNARLAWISVVTIPLMLYISIWFFKRVTKRYEKYQEQATVLSTTLQENLTGVRVVKAFARQKHEKDKFEGDNWEKFLRGRHLLMMHSLFWPISDLVLGGQMLFGFVYAAMMAINGEITVGTYVAYVGLVVWLIWPIRNLGRLIVQTSTGLVSYGRLMEIAKQDREPLTEGKFHPNGSVRGEIVFDDVSFVYDDEKSDGTPVIKNISFRCEPGQAIALLGSTGSGKTSLVNLLPRFYDYTSGSLRLDGVELRDYPRKYMRAQTGIVEQEPFLFSRSIRENITYGVGRKVNQEEIEEAARAAAVHEVILTFPDGYDTLVGEKGVTLSGGQKQRVAIARTLLKNPHILILDDSTSSVDTETEAEIRTALNNLMENRTTFIIAHRIQSVMVADLILVMDQGEIVQAGVHEELLAEKDGMYREIYEIQTRIDEELEKEIQKSDVGVNHA</sequence>
<dbReference type="PANTHER" id="PTHR43394:SF1">
    <property type="entry name" value="ATP-BINDING CASSETTE SUB-FAMILY B MEMBER 10, MITOCHONDRIAL"/>
    <property type="match status" value="1"/>
</dbReference>
<dbReference type="EMBL" id="JACNJN010000089">
    <property type="protein sequence ID" value="MBC8335060.1"/>
    <property type="molecule type" value="Genomic_DNA"/>
</dbReference>
<dbReference type="CDD" id="cd18542">
    <property type="entry name" value="ABC_6TM_YknU_like"/>
    <property type="match status" value="1"/>
</dbReference>
<dbReference type="PROSITE" id="PS00211">
    <property type="entry name" value="ABC_TRANSPORTER_1"/>
    <property type="match status" value="1"/>
</dbReference>
<evidence type="ECO:0000256" key="4">
    <source>
        <dbReference type="ARBA" id="ARBA00022692"/>
    </source>
</evidence>
<keyword evidence="6 12" id="KW-0067">ATP-binding</keyword>
<gene>
    <name evidence="12" type="ORF">H8E29_07340</name>
</gene>
<reference evidence="12 13" key="1">
    <citation type="submission" date="2020-08" db="EMBL/GenBank/DDBJ databases">
        <title>Bridging the membrane lipid divide: bacteria of the FCB group superphylum have the potential to synthesize archaeal ether lipids.</title>
        <authorList>
            <person name="Villanueva L."/>
            <person name="Von Meijenfeldt F.A.B."/>
            <person name="Westbye A.B."/>
            <person name="Yadav S."/>
            <person name="Hopmans E.C."/>
            <person name="Dutilh B.E."/>
            <person name="Sinninghe Damste J.S."/>
        </authorList>
    </citation>
    <scope>NUCLEOTIDE SEQUENCE [LARGE SCALE GENOMIC DNA]</scope>
    <source>
        <strain evidence="12">NIOZ-UU36</strain>
    </source>
</reference>
<comment type="caution">
    <text evidence="12">The sequence shown here is derived from an EMBL/GenBank/DDBJ whole genome shotgun (WGS) entry which is preliminary data.</text>
</comment>
<evidence type="ECO:0000256" key="3">
    <source>
        <dbReference type="ARBA" id="ARBA00022475"/>
    </source>
</evidence>
<evidence type="ECO:0000256" key="9">
    <source>
        <dbReference type="SAM" id="Phobius"/>
    </source>
</evidence>
<keyword evidence="5" id="KW-0547">Nucleotide-binding</keyword>
<dbReference type="SUPFAM" id="SSF52540">
    <property type="entry name" value="P-loop containing nucleoside triphosphate hydrolases"/>
    <property type="match status" value="1"/>
</dbReference>
<dbReference type="AlphaFoldDB" id="A0A8J6NIQ9"/>
<dbReference type="Gene3D" id="1.20.1560.10">
    <property type="entry name" value="ABC transporter type 1, transmembrane domain"/>
    <property type="match status" value="1"/>
</dbReference>
<keyword evidence="8 9" id="KW-0472">Membrane</keyword>
<dbReference type="InterPro" id="IPR011527">
    <property type="entry name" value="ABC1_TM_dom"/>
</dbReference>
<feature type="transmembrane region" description="Helical" evidence="9">
    <location>
        <begin position="32"/>
        <end position="53"/>
    </location>
</feature>
<evidence type="ECO:0000259" key="10">
    <source>
        <dbReference type="PROSITE" id="PS50893"/>
    </source>
</evidence>